<sequence>MEEILRQVEGVLRQVEARAPMDPLMAELLPHLRKQATLPGKIRDHYEKLLVTHSTEINGLRGRLGRVEGESAAASNRHQQQLDTQSQYHDYIVTGHQNTEDYLRAKLRKAKVKAKKLEKRMKAYRRVGIDFVFLEGLSGMRS</sequence>
<reference evidence="2 3" key="1">
    <citation type="submission" date="2016-03" db="EMBL/GenBank/DDBJ databases">
        <authorList>
            <person name="Ploux O."/>
        </authorList>
    </citation>
    <scope>NUCLEOTIDE SEQUENCE [LARGE SCALE GENOMIC DNA]</scope>
    <source>
        <strain evidence="2 3">URUG2</strain>
    </source>
</reference>
<evidence type="ECO:0000256" key="1">
    <source>
        <dbReference type="SAM" id="Coils"/>
    </source>
</evidence>
<feature type="coiled-coil region" evidence="1">
    <location>
        <begin position="100"/>
        <end position="127"/>
    </location>
</feature>
<dbReference type="EMBL" id="FJUY01000002">
    <property type="protein sequence ID" value="CZT16532.1"/>
    <property type="molecule type" value="Genomic_DNA"/>
</dbReference>
<name>A0A2D3UMI1_9PEZI</name>
<protein>
    <submittedName>
        <fullName evidence="2">Uncharacterized protein</fullName>
    </submittedName>
</protein>
<dbReference type="GeneID" id="35597585"/>
<organism evidence="2 3">
    <name type="scientific">Ramularia collo-cygni</name>
    <dbReference type="NCBI Taxonomy" id="112498"/>
    <lineage>
        <taxon>Eukaryota</taxon>
        <taxon>Fungi</taxon>
        <taxon>Dikarya</taxon>
        <taxon>Ascomycota</taxon>
        <taxon>Pezizomycotina</taxon>
        <taxon>Dothideomycetes</taxon>
        <taxon>Dothideomycetidae</taxon>
        <taxon>Mycosphaerellales</taxon>
        <taxon>Mycosphaerellaceae</taxon>
        <taxon>Ramularia</taxon>
    </lineage>
</organism>
<accession>A0A2D3UMI1</accession>
<dbReference type="RefSeq" id="XP_023623425.1">
    <property type="nucleotide sequence ID" value="XM_023767657.1"/>
</dbReference>
<keyword evidence="3" id="KW-1185">Reference proteome</keyword>
<dbReference type="AlphaFoldDB" id="A0A2D3UMI1"/>
<evidence type="ECO:0000313" key="3">
    <source>
        <dbReference type="Proteomes" id="UP000225277"/>
    </source>
</evidence>
<keyword evidence="1" id="KW-0175">Coiled coil</keyword>
<gene>
    <name evidence="2" type="ORF">RCC_02367</name>
</gene>
<proteinExistence type="predicted"/>
<dbReference type="Proteomes" id="UP000225277">
    <property type="component" value="Unassembled WGS sequence"/>
</dbReference>
<evidence type="ECO:0000313" key="2">
    <source>
        <dbReference type="EMBL" id="CZT16532.1"/>
    </source>
</evidence>